<dbReference type="GO" id="GO:0006688">
    <property type="term" value="P:glycosphingolipid biosynthetic process"/>
    <property type="evidence" value="ECO:0007669"/>
    <property type="project" value="TreeGrafter"/>
</dbReference>
<evidence type="ECO:0000256" key="8">
    <source>
        <dbReference type="ARBA" id="ARBA00022989"/>
    </source>
</evidence>
<keyword evidence="4 11" id="KW-0328">Glycosyltransferase</keyword>
<name>A0AAU9TS09_EUPED</name>
<dbReference type="Pfam" id="PF13733">
    <property type="entry name" value="Glyco_transf_7N"/>
    <property type="match status" value="1"/>
</dbReference>
<evidence type="ECO:0000256" key="7">
    <source>
        <dbReference type="ARBA" id="ARBA00022968"/>
    </source>
</evidence>
<evidence type="ECO:0000256" key="10">
    <source>
        <dbReference type="ARBA" id="ARBA00023180"/>
    </source>
</evidence>
<keyword evidence="10 11" id="KW-0325">Glycoprotein</keyword>
<dbReference type="Proteomes" id="UP001153954">
    <property type="component" value="Unassembled WGS sequence"/>
</dbReference>
<keyword evidence="9" id="KW-0472">Membrane</keyword>
<evidence type="ECO:0000313" key="14">
    <source>
        <dbReference type="EMBL" id="CAH2090439.1"/>
    </source>
</evidence>
<dbReference type="InterPro" id="IPR027791">
    <property type="entry name" value="Galactosyl_T_C"/>
</dbReference>
<dbReference type="EMBL" id="CAKOGL010000009">
    <property type="protein sequence ID" value="CAH2090439.1"/>
    <property type="molecule type" value="Genomic_DNA"/>
</dbReference>
<dbReference type="GO" id="GO:0046872">
    <property type="term" value="F:metal ion binding"/>
    <property type="evidence" value="ECO:0007669"/>
    <property type="project" value="UniProtKB-UniRule"/>
</dbReference>
<keyword evidence="11" id="KW-0464">Manganese</keyword>
<feature type="domain" description="Galactosyltransferase C-terminal" evidence="12">
    <location>
        <begin position="202"/>
        <end position="275"/>
    </location>
</feature>
<evidence type="ECO:0000256" key="11">
    <source>
        <dbReference type="RuleBase" id="RU368121"/>
    </source>
</evidence>
<dbReference type="SUPFAM" id="SSF53448">
    <property type="entry name" value="Nucleotide-diphospho-sugar transferases"/>
    <property type="match status" value="1"/>
</dbReference>
<comment type="caution">
    <text evidence="14">The sequence shown here is derived from an EMBL/GenBank/DDBJ whole genome shotgun (WGS) entry which is preliminary data.</text>
</comment>
<dbReference type="GO" id="GO:0033842">
    <property type="term" value="F:N-acetyl-beta-glucosaminyl-derivative 4-beta-N-acetylgalactosaminyltransferase activity"/>
    <property type="evidence" value="ECO:0007669"/>
    <property type="project" value="TreeGrafter"/>
</dbReference>
<organism evidence="14 15">
    <name type="scientific">Euphydryas editha</name>
    <name type="common">Edith's checkerspot</name>
    <dbReference type="NCBI Taxonomy" id="104508"/>
    <lineage>
        <taxon>Eukaryota</taxon>
        <taxon>Metazoa</taxon>
        <taxon>Ecdysozoa</taxon>
        <taxon>Arthropoda</taxon>
        <taxon>Hexapoda</taxon>
        <taxon>Insecta</taxon>
        <taxon>Pterygota</taxon>
        <taxon>Neoptera</taxon>
        <taxon>Endopterygota</taxon>
        <taxon>Lepidoptera</taxon>
        <taxon>Glossata</taxon>
        <taxon>Ditrysia</taxon>
        <taxon>Papilionoidea</taxon>
        <taxon>Nymphalidae</taxon>
        <taxon>Nymphalinae</taxon>
        <taxon>Euphydryas</taxon>
    </lineage>
</organism>
<accession>A0AAU9TS09</accession>
<comment type="function">
    <text evidence="11">Catalyzes the transfer of galactose onto proteins or lipids.</text>
</comment>
<comment type="pathway">
    <text evidence="2 11">Protein modification; protein glycosylation.</text>
</comment>
<dbReference type="GO" id="GO:0005975">
    <property type="term" value="P:carbohydrate metabolic process"/>
    <property type="evidence" value="ECO:0007669"/>
    <property type="project" value="InterPro"/>
</dbReference>
<keyword evidence="6" id="KW-0812">Transmembrane</keyword>
<evidence type="ECO:0000259" key="12">
    <source>
        <dbReference type="Pfam" id="PF02709"/>
    </source>
</evidence>
<dbReference type="AlphaFoldDB" id="A0AAU9TS09"/>
<dbReference type="InterPro" id="IPR027995">
    <property type="entry name" value="Galactosyl_T_N"/>
</dbReference>
<evidence type="ECO:0000256" key="5">
    <source>
        <dbReference type="ARBA" id="ARBA00022679"/>
    </source>
</evidence>
<evidence type="ECO:0000256" key="3">
    <source>
        <dbReference type="ARBA" id="ARBA00005735"/>
    </source>
</evidence>
<dbReference type="PRINTS" id="PR02050">
    <property type="entry name" value="B14GALTRFASE"/>
</dbReference>
<comment type="similarity">
    <text evidence="3 11">Belongs to the glycosyltransferase 7 family.</text>
</comment>
<keyword evidence="11" id="KW-0479">Metal-binding</keyword>
<dbReference type="Gene3D" id="3.90.550.10">
    <property type="entry name" value="Spore Coat Polysaccharide Biosynthesis Protein SpsA, Chain A"/>
    <property type="match status" value="1"/>
</dbReference>
<keyword evidence="15" id="KW-1185">Reference proteome</keyword>
<keyword evidence="8" id="KW-1133">Transmembrane helix</keyword>
<evidence type="ECO:0000259" key="13">
    <source>
        <dbReference type="Pfam" id="PF13733"/>
    </source>
</evidence>
<evidence type="ECO:0000256" key="1">
    <source>
        <dbReference type="ARBA" id="ARBA00004606"/>
    </source>
</evidence>
<gene>
    <name evidence="14" type="ORF">EEDITHA_LOCUS6398</name>
</gene>
<dbReference type="InterPro" id="IPR003859">
    <property type="entry name" value="Galactosyl_T"/>
</dbReference>
<evidence type="ECO:0000256" key="4">
    <source>
        <dbReference type="ARBA" id="ARBA00022676"/>
    </source>
</evidence>
<proteinExistence type="inferred from homology"/>
<dbReference type="EC" id="2.4.1.-" evidence="11"/>
<dbReference type="GO" id="GO:0008378">
    <property type="term" value="F:galactosyltransferase activity"/>
    <property type="evidence" value="ECO:0007669"/>
    <property type="project" value="TreeGrafter"/>
</dbReference>
<dbReference type="PANTHER" id="PTHR19300">
    <property type="entry name" value="BETA-1,4-GALACTOSYLTRANSFERASE"/>
    <property type="match status" value="1"/>
</dbReference>
<dbReference type="GO" id="GO:0005794">
    <property type="term" value="C:Golgi apparatus"/>
    <property type="evidence" value="ECO:0007669"/>
    <property type="project" value="TreeGrafter"/>
</dbReference>
<evidence type="ECO:0000256" key="9">
    <source>
        <dbReference type="ARBA" id="ARBA00023136"/>
    </source>
</evidence>
<dbReference type="PANTHER" id="PTHR19300:SF48">
    <property type="entry name" value="BETA-1,4-N-ACETYLGALACTOSAMINYLTRANSFERASE"/>
    <property type="match status" value="1"/>
</dbReference>
<evidence type="ECO:0000256" key="2">
    <source>
        <dbReference type="ARBA" id="ARBA00004922"/>
    </source>
</evidence>
<sequence length="325" mass="37951">MWNYFLRVMRHYVFKKKILYCGLFVIILIILLHPDRNARGTYEFITKENILNNLLKETASNFSSRAISDCDYYDIINDETTLPITIAEGDLIEGHRIRDGGEYAPLDCRPKFSTAVIVPYRDRAEQLRGFLVYMHMFLRRQHIHYRIYVVEQVDSRPFNKAKLMNIGAVAAMRAGYPCLVFHNVDLLPLKPGNLYACTKLPRHMSSSINKFRFVLPYLKLFGGAISIASKQFNEINGMSNEYFGLNGEDDLFSRLESHKIKLTRFEPLTSRYYMFSYPKQEQRQHRNNILNHVKQTMSMDGLNSLKYTEVAVVLHPLFTHIMVDL</sequence>
<dbReference type="InterPro" id="IPR029044">
    <property type="entry name" value="Nucleotide-diphossugar_trans"/>
</dbReference>
<comment type="cofactor">
    <cofactor evidence="11">
        <name>Mn(2+)</name>
        <dbReference type="ChEBI" id="CHEBI:29035"/>
    </cofactor>
</comment>
<comment type="subcellular location">
    <subcellularLocation>
        <location evidence="1 11">Membrane</location>
        <topology evidence="1 11">Single-pass type II membrane protein</topology>
    </subcellularLocation>
</comment>
<feature type="domain" description="Galactosyltransferase N-terminal" evidence="13">
    <location>
        <begin position="95"/>
        <end position="198"/>
    </location>
</feature>
<evidence type="ECO:0000256" key="6">
    <source>
        <dbReference type="ARBA" id="ARBA00022692"/>
    </source>
</evidence>
<keyword evidence="7 11" id="KW-0735">Signal-anchor</keyword>
<reference evidence="14" key="1">
    <citation type="submission" date="2022-03" db="EMBL/GenBank/DDBJ databases">
        <authorList>
            <person name="Tunstrom K."/>
        </authorList>
    </citation>
    <scope>NUCLEOTIDE SEQUENCE</scope>
</reference>
<keyword evidence="5 11" id="KW-0808">Transferase</keyword>
<protein>
    <recommendedName>
        <fullName evidence="11">Beta-1,4-N-acetylgalactosaminyltransferase</fullName>
        <ecNumber evidence="11">2.4.1.-</ecNumber>
    </recommendedName>
    <alternativeName>
        <fullName evidence="11">Beta-4-GalNAcT</fullName>
    </alternativeName>
</protein>
<dbReference type="Pfam" id="PF02709">
    <property type="entry name" value="Glyco_transf_7C"/>
    <property type="match status" value="1"/>
</dbReference>
<dbReference type="GO" id="GO:0016020">
    <property type="term" value="C:membrane"/>
    <property type="evidence" value="ECO:0007669"/>
    <property type="project" value="UniProtKB-SubCell"/>
</dbReference>
<evidence type="ECO:0000313" key="15">
    <source>
        <dbReference type="Proteomes" id="UP001153954"/>
    </source>
</evidence>